<sequence length="91" mass="10152">VRGLDSREGRVMPQKTWEEQVGSHWVNKGTEMHPTVNQCSQEGHPCAASNEISHCDELPKEGELPEPSKKHCRTLGILTHSPVDLKPTTNE</sequence>
<evidence type="ECO:0000256" key="1">
    <source>
        <dbReference type="SAM" id="MobiDB-lite"/>
    </source>
</evidence>
<dbReference type="Proteomes" id="UP001266305">
    <property type="component" value="Unassembled WGS sequence"/>
</dbReference>
<accession>A0ABQ9V0R6</accession>
<feature type="non-terminal residue" evidence="2">
    <location>
        <position position="1"/>
    </location>
</feature>
<evidence type="ECO:0000313" key="2">
    <source>
        <dbReference type="EMBL" id="KAK2102941.1"/>
    </source>
</evidence>
<feature type="compositionally biased region" description="Basic and acidic residues" evidence="1">
    <location>
        <begin position="1"/>
        <end position="10"/>
    </location>
</feature>
<evidence type="ECO:0008006" key="4">
    <source>
        <dbReference type="Google" id="ProtNLM"/>
    </source>
</evidence>
<comment type="caution">
    <text evidence="2">The sequence shown here is derived from an EMBL/GenBank/DDBJ whole genome shotgun (WGS) entry which is preliminary data.</text>
</comment>
<dbReference type="EMBL" id="JASSZA010000009">
    <property type="protein sequence ID" value="KAK2102941.1"/>
    <property type="molecule type" value="Genomic_DNA"/>
</dbReference>
<evidence type="ECO:0000313" key="3">
    <source>
        <dbReference type="Proteomes" id="UP001266305"/>
    </source>
</evidence>
<protein>
    <recommendedName>
        <fullName evidence="4">Prolactin receptor</fullName>
    </recommendedName>
</protein>
<reference evidence="2 3" key="1">
    <citation type="submission" date="2023-05" db="EMBL/GenBank/DDBJ databases">
        <title>B98-5 Cell Line De Novo Hybrid Assembly: An Optical Mapping Approach.</title>
        <authorList>
            <person name="Kananen K."/>
            <person name="Auerbach J.A."/>
            <person name="Kautto E."/>
            <person name="Blachly J.S."/>
        </authorList>
    </citation>
    <scope>NUCLEOTIDE SEQUENCE [LARGE SCALE GENOMIC DNA]</scope>
    <source>
        <strain evidence="2">B95-8</strain>
        <tissue evidence="2">Cell line</tissue>
    </source>
</reference>
<gene>
    <name evidence="2" type="ORF">P7K49_020608</name>
</gene>
<name>A0ABQ9V0R6_SAGOE</name>
<keyword evidence="3" id="KW-1185">Reference proteome</keyword>
<feature type="region of interest" description="Disordered" evidence="1">
    <location>
        <begin position="1"/>
        <end position="23"/>
    </location>
</feature>
<proteinExistence type="predicted"/>
<organism evidence="2 3">
    <name type="scientific">Saguinus oedipus</name>
    <name type="common">Cotton-top tamarin</name>
    <name type="synonym">Oedipomidas oedipus</name>
    <dbReference type="NCBI Taxonomy" id="9490"/>
    <lineage>
        <taxon>Eukaryota</taxon>
        <taxon>Metazoa</taxon>
        <taxon>Chordata</taxon>
        <taxon>Craniata</taxon>
        <taxon>Vertebrata</taxon>
        <taxon>Euteleostomi</taxon>
        <taxon>Mammalia</taxon>
        <taxon>Eutheria</taxon>
        <taxon>Euarchontoglires</taxon>
        <taxon>Primates</taxon>
        <taxon>Haplorrhini</taxon>
        <taxon>Platyrrhini</taxon>
        <taxon>Cebidae</taxon>
        <taxon>Callitrichinae</taxon>
        <taxon>Saguinus</taxon>
    </lineage>
</organism>